<keyword evidence="1" id="KW-0812">Transmembrane</keyword>
<dbReference type="Gene3D" id="3.30.700.10">
    <property type="entry name" value="Glycoprotein, Type 4 Pilin"/>
    <property type="match status" value="1"/>
</dbReference>
<dbReference type="AlphaFoldDB" id="A0A1G2BK21"/>
<evidence type="ECO:0008006" key="4">
    <source>
        <dbReference type="Google" id="ProtNLM"/>
    </source>
</evidence>
<organism evidence="2 3">
    <name type="scientific">Candidatus Komeilibacteria bacterium RIFCSPLOWO2_01_FULL_45_10</name>
    <dbReference type="NCBI Taxonomy" id="1798550"/>
    <lineage>
        <taxon>Bacteria</taxon>
        <taxon>Candidatus Komeiliibacteriota</taxon>
    </lineage>
</organism>
<keyword evidence="1" id="KW-0472">Membrane</keyword>
<protein>
    <recommendedName>
        <fullName evidence="4">General secretion pathway GspH domain-containing protein</fullName>
    </recommendedName>
</protein>
<feature type="transmembrane region" description="Helical" evidence="1">
    <location>
        <begin position="13"/>
        <end position="31"/>
    </location>
</feature>
<proteinExistence type="predicted"/>
<name>A0A1G2BK21_9BACT</name>
<dbReference type="InterPro" id="IPR016785">
    <property type="entry name" value="ComGD"/>
</dbReference>
<reference evidence="2 3" key="1">
    <citation type="journal article" date="2016" name="Nat. Commun.">
        <title>Thousands of microbial genomes shed light on interconnected biogeochemical processes in an aquifer system.</title>
        <authorList>
            <person name="Anantharaman K."/>
            <person name="Brown C.T."/>
            <person name="Hug L.A."/>
            <person name="Sharon I."/>
            <person name="Castelle C.J."/>
            <person name="Probst A.J."/>
            <person name="Thomas B.C."/>
            <person name="Singh A."/>
            <person name="Wilkins M.J."/>
            <person name="Karaoz U."/>
            <person name="Brodie E.L."/>
            <person name="Williams K.H."/>
            <person name="Hubbard S.S."/>
            <person name="Banfield J.F."/>
        </authorList>
    </citation>
    <scope>NUCLEOTIDE SEQUENCE [LARGE SCALE GENOMIC DNA]</scope>
</reference>
<dbReference type="EMBL" id="MHKL01000035">
    <property type="protein sequence ID" value="OGY88879.1"/>
    <property type="molecule type" value="Genomic_DNA"/>
</dbReference>
<accession>A0A1G2BK21</accession>
<dbReference type="GO" id="GO:0030420">
    <property type="term" value="P:establishment of competence for transformation"/>
    <property type="evidence" value="ECO:0007669"/>
    <property type="project" value="InterPro"/>
</dbReference>
<dbReference type="NCBIfam" id="TIGR02532">
    <property type="entry name" value="IV_pilin_GFxxxE"/>
    <property type="match status" value="1"/>
</dbReference>
<evidence type="ECO:0000313" key="2">
    <source>
        <dbReference type="EMBL" id="OGY88879.1"/>
    </source>
</evidence>
<dbReference type="InterPro" id="IPR045584">
    <property type="entry name" value="Pilin-like"/>
</dbReference>
<dbReference type="PIRSF" id="PIRSF021292">
    <property type="entry name" value="Competence_ComGD"/>
    <property type="match status" value="1"/>
</dbReference>
<gene>
    <name evidence="2" type="ORF">A2927_01960</name>
</gene>
<dbReference type="InterPro" id="IPR012902">
    <property type="entry name" value="N_methyl_site"/>
</dbReference>
<evidence type="ECO:0000256" key="1">
    <source>
        <dbReference type="SAM" id="Phobius"/>
    </source>
</evidence>
<evidence type="ECO:0000313" key="3">
    <source>
        <dbReference type="Proteomes" id="UP000178849"/>
    </source>
</evidence>
<dbReference type="Pfam" id="PF07963">
    <property type="entry name" value="N_methyl"/>
    <property type="match status" value="1"/>
</dbReference>
<dbReference type="Proteomes" id="UP000178849">
    <property type="component" value="Unassembled WGS sequence"/>
</dbReference>
<keyword evidence="1" id="KW-1133">Transmembrane helix</keyword>
<dbReference type="STRING" id="1798550.A2927_01960"/>
<dbReference type="SUPFAM" id="SSF54523">
    <property type="entry name" value="Pili subunits"/>
    <property type="match status" value="1"/>
</dbReference>
<comment type="caution">
    <text evidence="2">The sequence shown here is derived from an EMBL/GenBank/DDBJ whole genome shotgun (WGS) entry which is preliminary data.</text>
</comment>
<sequence length="151" mass="17084">MFHKQKGFTLMEILTVIGIIIVLSSMTFLVLRNYQKSQDLKNSTRDFIGNLKLAQQYSVTEQVKYAARISILNNDYYLVKKSDPEEIIASFALAESINFSSQDGLVNDEAVFNPTGAVDFAGNVFLTHEQTQTRTKISIKPSGYVTWEFVE</sequence>